<evidence type="ECO:0000256" key="5">
    <source>
        <dbReference type="ARBA" id="ARBA00023136"/>
    </source>
</evidence>
<comment type="subcellular location">
    <subcellularLocation>
        <location evidence="1">Cell membrane</location>
        <topology evidence="1">Multi-pass membrane protein</topology>
    </subcellularLocation>
</comment>
<proteinExistence type="predicted"/>
<feature type="transmembrane region" description="Helical" evidence="6">
    <location>
        <begin position="400"/>
        <end position="423"/>
    </location>
</feature>
<keyword evidence="5 6" id="KW-0472">Membrane</keyword>
<dbReference type="GO" id="GO:0022857">
    <property type="term" value="F:transmembrane transporter activity"/>
    <property type="evidence" value="ECO:0007669"/>
    <property type="project" value="InterPro"/>
</dbReference>
<feature type="transmembrane region" description="Helical" evidence="6">
    <location>
        <begin position="155"/>
        <end position="173"/>
    </location>
</feature>
<feature type="transmembrane region" description="Helical" evidence="6">
    <location>
        <begin position="270"/>
        <end position="291"/>
    </location>
</feature>
<reference evidence="8 9" key="1">
    <citation type="submission" date="2020-03" db="EMBL/GenBank/DDBJ databases">
        <title>Complete genome of Arcanobacterium buesumensis sp. nov. strain 2701.</title>
        <authorList>
            <person name="Borowiak M."/>
            <person name="Alssahen M."/>
            <person name="Laemmler C."/>
            <person name="Malorny B."/>
            <person name="Hassan A."/>
            <person name="Prenger-Berninghoff E."/>
            <person name="Ploetz M."/>
            <person name="Abdulmawjood A."/>
        </authorList>
    </citation>
    <scope>NUCLEOTIDE SEQUENCE [LARGE SCALE GENOMIC DNA]</scope>
    <source>
        <strain evidence="8 9">2701</strain>
    </source>
</reference>
<name>A0A6H2EK78_9ACTO</name>
<feature type="transmembrane region" description="Helical" evidence="6">
    <location>
        <begin position="359"/>
        <end position="380"/>
    </location>
</feature>
<dbReference type="PANTHER" id="PTHR43124">
    <property type="entry name" value="PURINE EFFLUX PUMP PBUE"/>
    <property type="match status" value="1"/>
</dbReference>
<dbReference type="KEGG" id="arca:HC352_01195"/>
<dbReference type="Gene3D" id="1.20.1250.20">
    <property type="entry name" value="MFS general substrate transporter like domains"/>
    <property type="match status" value="2"/>
</dbReference>
<keyword evidence="2" id="KW-1003">Cell membrane</keyword>
<evidence type="ECO:0000256" key="3">
    <source>
        <dbReference type="ARBA" id="ARBA00022692"/>
    </source>
</evidence>
<feature type="transmembrane region" description="Helical" evidence="6">
    <location>
        <begin position="303"/>
        <end position="322"/>
    </location>
</feature>
<keyword evidence="4 6" id="KW-1133">Transmembrane helix</keyword>
<evidence type="ECO:0000256" key="1">
    <source>
        <dbReference type="ARBA" id="ARBA00004651"/>
    </source>
</evidence>
<keyword evidence="9" id="KW-1185">Reference proteome</keyword>
<dbReference type="InterPro" id="IPR020846">
    <property type="entry name" value="MFS_dom"/>
</dbReference>
<evidence type="ECO:0000259" key="7">
    <source>
        <dbReference type="PROSITE" id="PS50850"/>
    </source>
</evidence>
<evidence type="ECO:0000256" key="6">
    <source>
        <dbReference type="SAM" id="Phobius"/>
    </source>
</evidence>
<evidence type="ECO:0000313" key="8">
    <source>
        <dbReference type="EMBL" id="QJC21269.1"/>
    </source>
</evidence>
<feature type="transmembrane region" description="Helical" evidence="6">
    <location>
        <begin position="15"/>
        <end position="32"/>
    </location>
</feature>
<dbReference type="PROSITE" id="PS50850">
    <property type="entry name" value="MFS"/>
    <property type="match status" value="1"/>
</dbReference>
<feature type="transmembrane region" description="Helical" evidence="6">
    <location>
        <begin position="83"/>
        <end position="101"/>
    </location>
</feature>
<protein>
    <submittedName>
        <fullName evidence="8">MFS transporter</fullName>
    </submittedName>
</protein>
<organism evidence="8 9">
    <name type="scientific">Arcanobacterium buesumense</name>
    <dbReference type="NCBI Taxonomy" id="2722751"/>
    <lineage>
        <taxon>Bacteria</taxon>
        <taxon>Bacillati</taxon>
        <taxon>Actinomycetota</taxon>
        <taxon>Actinomycetes</taxon>
        <taxon>Actinomycetales</taxon>
        <taxon>Actinomycetaceae</taxon>
        <taxon>Arcanobacterium</taxon>
    </lineage>
</organism>
<feature type="transmembrane region" description="Helical" evidence="6">
    <location>
        <begin position="179"/>
        <end position="197"/>
    </location>
</feature>
<dbReference type="AlphaFoldDB" id="A0A6H2EK78"/>
<feature type="transmembrane region" description="Helical" evidence="6">
    <location>
        <begin position="234"/>
        <end position="258"/>
    </location>
</feature>
<sequence length="439" mass="47663">MGFLQRNGFHSKQQIAAFLTVVFSGQIVYSAFESFKIPFYQRLVEYYGLTDTQFGLLFTMLGVAVFFYIPAGWVNNRFNTRTILMWGLAYRCVTALFMIIVKPAFIVMLGITFSWGIIDAIFWPAVVKGVVLFSSKENKGFALGTLTAFRAGGEATLNGILIGVMAIANGSMLAFRGGMIAYALLALPLIFFIYRFVPADPQEDGDVSADAGVVESTSKEALAGLIQTLKIPRVWLAGFAGMNVYWVYTTLIYTTPYFVRVYGMDPEFAALYATVNAIFLGLGGGLAGGLVADKVFKSSAKTLGATLFGGAIFLSILAFLPAQKHNVYVAFALISVFVFLTMMAKGIQQAPVAELNLPNSIVGSAMSVNSFLAFACILWAPTLNGAILDAYKDDPATGFSIIFILVAIIGMIGAGLSWWLAVLNTRHERAAMRLDNDLQ</sequence>
<feature type="transmembrane region" description="Helical" evidence="6">
    <location>
        <begin position="113"/>
        <end position="134"/>
    </location>
</feature>
<feature type="domain" description="Major facilitator superfamily (MFS) profile" evidence="7">
    <location>
        <begin position="18"/>
        <end position="425"/>
    </location>
</feature>
<gene>
    <name evidence="8" type="ORF">HC352_01195</name>
</gene>
<dbReference type="PANTHER" id="PTHR43124:SF3">
    <property type="entry name" value="CHLORAMPHENICOL EFFLUX PUMP RV0191"/>
    <property type="match status" value="1"/>
</dbReference>
<dbReference type="CDD" id="cd06174">
    <property type="entry name" value="MFS"/>
    <property type="match status" value="1"/>
</dbReference>
<evidence type="ECO:0000256" key="4">
    <source>
        <dbReference type="ARBA" id="ARBA00022989"/>
    </source>
</evidence>
<evidence type="ECO:0000313" key="9">
    <source>
        <dbReference type="Proteomes" id="UP000502298"/>
    </source>
</evidence>
<dbReference type="SUPFAM" id="SSF103473">
    <property type="entry name" value="MFS general substrate transporter"/>
    <property type="match status" value="1"/>
</dbReference>
<accession>A0A6H2EK78</accession>
<dbReference type="RefSeq" id="WP_168917211.1">
    <property type="nucleotide sequence ID" value="NZ_CP050804.1"/>
</dbReference>
<dbReference type="InterPro" id="IPR050189">
    <property type="entry name" value="MFS_Efflux_Transporters"/>
</dbReference>
<dbReference type="GO" id="GO:0005886">
    <property type="term" value="C:plasma membrane"/>
    <property type="evidence" value="ECO:0007669"/>
    <property type="project" value="UniProtKB-SubCell"/>
</dbReference>
<dbReference type="InterPro" id="IPR036259">
    <property type="entry name" value="MFS_trans_sf"/>
</dbReference>
<feature type="transmembrane region" description="Helical" evidence="6">
    <location>
        <begin position="52"/>
        <end position="71"/>
    </location>
</feature>
<dbReference type="InterPro" id="IPR011701">
    <property type="entry name" value="MFS"/>
</dbReference>
<feature type="transmembrane region" description="Helical" evidence="6">
    <location>
        <begin position="328"/>
        <end position="347"/>
    </location>
</feature>
<dbReference type="Proteomes" id="UP000502298">
    <property type="component" value="Chromosome"/>
</dbReference>
<keyword evidence="3 6" id="KW-0812">Transmembrane</keyword>
<evidence type="ECO:0000256" key="2">
    <source>
        <dbReference type="ARBA" id="ARBA00022475"/>
    </source>
</evidence>
<dbReference type="EMBL" id="CP050804">
    <property type="protein sequence ID" value="QJC21269.1"/>
    <property type="molecule type" value="Genomic_DNA"/>
</dbReference>
<dbReference type="Pfam" id="PF07690">
    <property type="entry name" value="MFS_1"/>
    <property type="match status" value="1"/>
</dbReference>